<dbReference type="Proteomes" id="UP001569428">
    <property type="component" value="Unassembled WGS sequence"/>
</dbReference>
<accession>A0ABV4NVR9</accession>
<dbReference type="EMBL" id="JBGMEK010000004">
    <property type="protein sequence ID" value="MFA0809929.1"/>
    <property type="molecule type" value="Genomic_DNA"/>
</dbReference>
<comment type="caution">
    <text evidence="2">The sequence shown here is derived from an EMBL/GenBank/DDBJ whole genome shotgun (WGS) entry which is preliminary data.</text>
</comment>
<gene>
    <name evidence="2" type="ORF">ACCI49_03265</name>
</gene>
<sequence length="133" mass="14802">MNKFNRTKVVQSLCRKYLSALEKGDLEALLALFTKDAMVFSPIFGECRVVDFYSYVIKATKDRSMTLKNIMLGVVDPNQVAVYVSYTRAVENNKPATIDTVDVFDLAADLSAFSSVTIIYDTAPVRGDFKAPI</sequence>
<evidence type="ECO:0000313" key="3">
    <source>
        <dbReference type="Proteomes" id="UP001569428"/>
    </source>
</evidence>
<name>A0ABV4NVR9_9GAMM</name>
<keyword evidence="3" id="KW-1185">Reference proteome</keyword>
<protein>
    <submittedName>
        <fullName evidence="2">Nuclear transport factor 2 family protein</fullName>
    </submittedName>
</protein>
<dbReference type="Pfam" id="PF12680">
    <property type="entry name" value="SnoaL_2"/>
    <property type="match status" value="1"/>
</dbReference>
<dbReference type="InterPro" id="IPR032710">
    <property type="entry name" value="NTF2-like_dom_sf"/>
</dbReference>
<evidence type="ECO:0000259" key="1">
    <source>
        <dbReference type="Pfam" id="PF12680"/>
    </source>
</evidence>
<proteinExistence type="predicted"/>
<evidence type="ECO:0000313" key="2">
    <source>
        <dbReference type="EMBL" id="MFA0809929.1"/>
    </source>
</evidence>
<reference evidence="2 3" key="1">
    <citation type="submission" date="2024-08" db="EMBL/GenBank/DDBJ databases">
        <authorList>
            <person name="Ishaq N."/>
        </authorList>
    </citation>
    <scope>NUCLEOTIDE SEQUENCE [LARGE SCALE GENOMIC DNA]</scope>
    <source>
        <strain evidence="2 3">DSM 18651</strain>
    </source>
</reference>
<dbReference type="RefSeq" id="WP_371837544.1">
    <property type="nucleotide sequence ID" value="NZ_JBGMEK010000004.1"/>
</dbReference>
<organism evidence="2 3">
    <name type="scientific">Microbulbifer epialgicus</name>
    <dbReference type="NCBI Taxonomy" id="393907"/>
    <lineage>
        <taxon>Bacteria</taxon>
        <taxon>Pseudomonadati</taxon>
        <taxon>Pseudomonadota</taxon>
        <taxon>Gammaproteobacteria</taxon>
        <taxon>Cellvibrionales</taxon>
        <taxon>Microbulbiferaceae</taxon>
        <taxon>Microbulbifer</taxon>
    </lineage>
</organism>
<dbReference type="InterPro" id="IPR037401">
    <property type="entry name" value="SnoaL-like"/>
</dbReference>
<feature type="domain" description="SnoaL-like" evidence="1">
    <location>
        <begin position="15"/>
        <end position="108"/>
    </location>
</feature>
<dbReference type="Gene3D" id="3.10.450.50">
    <property type="match status" value="1"/>
</dbReference>
<dbReference type="SUPFAM" id="SSF54427">
    <property type="entry name" value="NTF2-like"/>
    <property type="match status" value="1"/>
</dbReference>